<dbReference type="InterPro" id="IPR036102">
    <property type="entry name" value="OsmC/Ohrsf"/>
</dbReference>
<evidence type="ECO:0000313" key="2">
    <source>
        <dbReference type="EMBL" id="SHE86829.1"/>
    </source>
</evidence>
<dbReference type="OrthoDB" id="9797508at2"/>
<dbReference type="AlphaFoldDB" id="A0A1M4X004"/>
<dbReference type="STRING" id="1155689.SAMN05444278_10740"/>
<dbReference type="InterPro" id="IPR015946">
    <property type="entry name" value="KH_dom-like_a/b"/>
</dbReference>
<dbReference type="Gene3D" id="2.20.25.10">
    <property type="match status" value="1"/>
</dbReference>
<evidence type="ECO:0000313" key="3">
    <source>
        <dbReference type="Proteomes" id="UP000184462"/>
    </source>
</evidence>
<dbReference type="EMBL" id="FQTW01000007">
    <property type="protein sequence ID" value="SHE86829.1"/>
    <property type="molecule type" value="Genomic_DNA"/>
</dbReference>
<dbReference type="Pfam" id="PF02566">
    <property type="entry name" value="OsmC"/>
    <property type="match status" value="1"/>
</dbReference>
<dbReference type="SUPFAM" id="SSF82784">
    <property type="entry name" value="OsmC-like"/>
    <property type="match status" value="1"/>
</dbReference>
<sequence length="142" mass="14995">MDTLYTAKAIASGGRKGHVKTDDGIIDLNLEMPKAMGGSGEDGVNPEQLFGSAYAACFGSALEAVAKENNKDLGDFSVTAHISIGKTDEGDFQLAAIIDGYLPGVDSVETGEMLMNQAHVICPFSRATRDNIDVTLNLLLDE</sequence>
<gene>
    <name evidence="2" type="ORF">SAMN05444278_10740</name>
</gene>
<organism evidence="2 3">
    <name type="scientific">Psychroflexus salarius</name>
    <dbReference type="NCBI Taxonomy" id="1155689"/>
    <lineage>
        <taxon>Bacteria</taxon>
        <taxon>Pseudomonadati</taxon>
        <taxon>Bacteroidota</taxon>
        <taxon>Flavobacteriia</taxon>
        <taxon>Flavobacteriales</taxon>
        <taxon>Flavobacteriaceae</taxon>
        <taxon>Psychroflexus</taxon>
    </lineage>
</organism>
<dbReference type="InterPro" id="IPR003718">
    <property type="entry name" value="OsmC/Ohr_fam"/>
</dbReference>
<name>A0A1M4X004_9FLAO</name>
<evidence type="ECO:0000256" key="1">
    <source>
        <dbReference type="ARBA" id="ARBA00007378"/>
    </source>
</evidence>
<dbReference type="PANTHER" id="PTHR33797">
    <property type="entry name" value="ORGANIC HYDROPEROXIDE RESISTANCE PROTEIN-LIKE"/>
    <property type="match status" value="1"/>
</dbReference>
<dbReference type="InterPro" id="IPR019953">
    <property type="entry name" value="OHR"/>
</dbReference>
<proteinExistence type="inferred from homology"/>
<protein>
    <submittedName>
        <fullName evidence="2">Peroxiredoxin, Ohr subfamily</fullName>
    </submittedName>
</protein>
<accession>A0A1M4X004</accession>
<dbReference type="NCBIfam" id="TIGR03561">
    <property type="entry name" value="organ_hyd_perox"/>
    <property type="match status" value="1"/>
</dbReference>
<keyword evidence="3" id="KW-1185">Reference proteome</keyword>
<dbReference type="PANTHER" id="PTHR33797:SF2">
    <property type="entry name" value="ORGANIC HYDROPEROXIDE RESISTANCE PROTEIN-LIKE"/>
    <property type="match status" value="1"/>
</dbReference>
<dbReference type="Proteomes" id="UP000184462">
    <property type="component" value="Unassembled WGS sequence"/>
</dbReference>
<reference evidence="2 3" key="1">
    <citation type="submission" date="2016-11" db="EMBL/GenBank/DDBJ databases">
        <authorList>
            <person name="Jaros S."/>
            <person name="Januszkiewicz K."/>
            <person name="Wedrychowicz H."/>
        </authorList>
    </citation>
    <scope>NUCLEOTIDE SEQUENCE [LARGE SCALE GENOMIC DNA]</scope>
    <source>
        <strain evidence="2 3">DSM 25661</strain>
    </source>
</reference>
<dbReference type="GO" id="GO:0006979">
    <property type="term" value="P:response to oxidative stress"/>
    <property type="evidence" value="ECO:0007669"/>
    <property type="project" value="InterPro"/>
</dbReference>
<dbReference type="RefSeq" id="WP_073193314.1">
    <property type="nucleotide sequence ID" value="NZ_FQTW01000007.1"/>
</dbReference>
<dbReference type="Gene3D" id="3.30.300.20">
    <property type="match status" value="1"/>
</dbReference>
<comment type="similarity">
    <text evidence="1">Belongs to the OsmC/Ohr family.</text>
</comment>